<proteinExistence type="predicted"/>
<dbReference type="InterPro" id="IPR029058">
    <property type="entry name" value="AB_hydrolase_fold"/>
</dbReference>
<comment type="catalytic activity">
    <reaction evidence="34">
        <text>3-oxooctadecanoyl-[ACP] + NADPH + H(+) = (3R)-hydroxyoctadecanoyl-[ACP] + NADP(+)</text>
        <dbReference type="Rhea" id="RHEA:41920"/>
        <dbReference type="Rhea" id="RHEA-COMP:9653"/>
        <dbReference type="Rhea" id="RHEA-COMP:9654"/>
        <dbReference type="ChEBI" id="CHEBI:15378"/>
        <dbReference type="ChEBI" id="CHEBI:57783"/>
        <dbReference type="ChEBI" id="CHEBI:58349"/>
        <dbReference type="ChEBI" id="CHEBI:78487"/>
        <dbReference type="ChEBI" id="CHEBI:78488"/>
    </reaction>
    <physiologicalReaction direction="left-to-right" evidence="34">
        <dbReference type="Rhea" id="RHEA:41921"/>
    </physiologicalReaction>
</comment>
<dbReference type="InterPro" id="IPR042104">
    <property type="entry name" value="PKS_dehydratase_sf"/>
</dbReference>
<dbReference type="EC" id="1.3.1.39" evidence="2"/>
<dbReference type="GO" id="GO:0004312">
    <property type="term" value="F:fatty acid synthase activity"/>
    <property type="evidence" value="ECO:0007669"/>
    <property type="project" value="UniProtKB-EC"/>
</dbReference>
<dbReference type="InterPro" id="IPR013968">
    <property type="entry name" value="PKS_KR"/>
</dbReference>
<evidence type="ECO:0000256" key="41">
    <source>
        <dbReference type="ARBA" id="ARBA00047810"/>
    </source>
</evidence>
<dbReference type="GO" id="GO:0006633">
    <property type="term" value="P:fatty acid biosynthetic process"/>
    <property type="evidence" value="ECO:0007669"/>
    <property type="project" value="UniProtKB-KW"/>
</dbReference>
<evidence type="ECO:0000256" key="63">
    <source>
        <dbReference type="ARBA" id="ARBA00049533"/>
    </source>
</evidence>
<dbReference type="Gene3D" id="3.90.180.10">
    <property type="entry name" value="Medium-chain alcohol dehydrogenases, catalytic domain"/>
    <property type="match status" value="1"/>
</dbReference>
<evidence type="ECO:0000256" key="38">
    <source>
        <dbReference type="ARBA" id="ARBA00047451"/>
    </source>
</evidence>
<evidence type="ECO:0000256" key="51">
    <source>
        <dbReference type="ARBA" id="ARBA00048650"/>
    </source>
</evidence>
<evidence type="ECO:0000256" key="36">
    <source>
        <dbReference type="ARBA" id="ARBA00047400"/>
    </source>
</evidence>
<evidence type="ECO:0000256" key="26">
    <source>
        <dbReference type="ARBA" id="ARBA00023388"/>
    </source>
</evidence>
<keyword evidence="8" id="KW-0596">Phosphopantetheine</keyword>
<comment type="catalytic activity">
    <reaction evidence="57">
        <text>(2E)-tetradecenoyl-[ACP] + NADPH + H(+) = tetradecanoyl-[ACP] + NADP(+)</text>
        <dbReference type="Rhea" id="RHEA:41896"/>
        <dbReference type="Rhea" id="RHEA-COMP:9647"/>
        <dbReference type="Rhea" id="RHEA-COMP:9648"/>
        <dbReference type="ChEBI" id="CHEBI:15378"/>
        <dbReference type="ChEBI" id="CHEBI:57783"/>
        <dbReference type="ChEBI" id="CHEBI:58349"/>
        <dbReference type="ChEBI" id="CHEBI:78475"/>
        <dbReference type="ChEBI" id="CHEBI:78477"/>
    </reaction>
    <physiologicalReaction direction="left-to-right" evidence="57">
        <dbReference type="Rhea" id="RHEA:41897"/>
    </physiologicalReaction>
</comment>
<evidence type="ECO:0000256" key="43">
    <source>
        <dbReference type="ARBA" id="ARBA00047953"/>
    </source>
</evidence>
<evidence type="ECO:0000256" key="55">
    <source>
        <dbReference type="ARBA" id="ARBA00049019"/>
    </source>
</evidence>
<comment type="catalytic activity">
    <reaction evidence="59">
        <text>3-oxohexadecanoyl-[ACP] + NADPH + H(+) = (3R)-hydroxyhexadecanoyl-[ACP] + NADP(+)</text>
        <dbReference type="Rhea" id="RHEA:41904"/>
        <dbReference type="Rhea" id="RHEA-COMP:9649"/>
        <dbReference type="Rhea" id="RHEA-COMP:9650"/>
        <dbReference type="ChEBI" id="CHEBI:15378"/>
        <dbReference type="ChEBI" id="CHEBI:57783"/>
        <dbReference type="ChEBI" id="CHEBI:58349"/>
        <dbReference type="ChEBI" id="CHEBI:78478"/>
        <dbReference type="ChEBI" id="CHEBI:78480"/>
    </reaction>
    <physiologicalReaction direction="left-to-right" evidence="59">
        <dbReference type="Rhea" id="RHEA:41905"/>
    </physiologicalReaction>
</comment>
<dbReference type="InterPro" id="IPR049391">
    <property type="entry name" value="FAS_pseudo-KR"/>
</dbReference>
<dbReference type="GO" id="GO:0141148">
    <property type="term" value="F:enoyl-[acyl-carrier-protein] reductase (NADPH) activity"/>
    <property type="evidence" value="ECO:0007669"/>
    <property type="project" value="UniProtKB-EC"/>
</dbReference>
<evidence type="ECO:0000256" key="4">
    <source>
        <dbReference type="ARBA" id="ARBA00012873"/>
    </source>
</evidence>
<comment type="caution">
    <text evidence="68">The sequence shown here is derived from an EMBL/GenBank/DDBJ whole genome shotgun (WGS) entry which is preliminary data.</text>
</comment>
<feature type="domain" description="PKS/mFAS DH" evidence="67">
    <location>
        <begin position="868"/>
        <end position="1131"/>
    </location>
</feature>
<dbReference type="Gene3D" id="3.40.50.720">
    <property type="entry name" value="NAD(P)-binding Rossmann-like Domain"/>
    <property type="match status" value="1"/>
</dbReference>
<feature type="region of interest" description="C-terminal hotdog fold" evidence="64">
    <location>
        <begin position="1003"/>
        <end position="1131"/>
    </location>
</feature>
<dbReference type="InterPro" id="IPR020807">
    <property type="entry name" value="PKS_DH"/>
</dbReference>
<comment type="catalytic activity">
    <reaction evidence="49">
        <text>a fatty acyl-[ACP] + malonyl-[ACP] + H(+) = a 3-oxoacyl-[ACP] + holo-[ACP] + CO2</text>
        <dbReference type="Rhea" id="RHEA:22836"/>
        <dbReference type="Rhea" id="RHEA-COMP:9623"/>
        <dbReference type="Rhea" id="RHEA-COMP:9685"/>
        <dbReference type="Rhea" id="RHEA-COMP:9916"/>
        <dbReference type="Rhea" id="RHEA-COMP:14125"/>
        <dbReference type="ChEBI" id="CHEBI:15378"/>
        <dbReference type="ChEBI" id="CHEBI:16526"/>
        <dbReference type="ChEBI" id="CHEBI:64479"/>
        <dbReference type="ChEBI" id="CHEBI:78449"/>
        <dbReference type="ChEBI" id="CHEBI:78776"/>
        <dbReference type="ChEBI" id="CHEBI:138651"/>
        <dbReference type="EC" id="2.3.1.41"/>
    </reaction>
    <physiologicalReaction direction="left-to-right" evidence="49">
        <dbReference type="Rhea" id="RHEA:22837"/>
    </physiologicalReaction>
</comment>
<dbReference type="InterPro" id="IPR011032">
    <property type="entry name" value="GroES-like_sf"/>
</dbReference>
<dbReference type="CDD" id="cd00833">
    <property type="entry name" value="PKS"/>
    <property type="match status" value="1"/>
</dbReference>
<evidence type="ECO:0000256" key="54">
    <source>
        <dbReference type="ARBA" id="ARBA00048935"/>
    </source>
</evidence>
<dbReference type="InterPro" id="IPR014031">
    <property type="entry name" value="Ketoacyl_synth_C"/>
</dbReference>
<dbReference type="Pfam" id="PF02801">
    <property type="entry name" value="Ketoacyl-synt_C"/>
    <property type="match status" value="1"/>
</dbReference>
<comment type="catalytic activity">
    <reaction evidence="39">
        <text>(2E)-butenoyl-[ACP] + NADPH + H(+) = butanoyl-[ACP] + NADP(+)</text>
        <dbReference type="Rhea" id="RHEA:41812"/>
        <dbReference type="Rhea" id="RHEA-COMP:9627"/>
        <dbReference type="Rhea" id="RHEA-COMP:9628"/>
        <dbReference type="ChEBI" id="CHEBI:15378"/>
        <dbReference type="ChEBI" id="CHEBI:57783"/>
        <dbReference type="ChEBI" id="CHEBI:58349"/>
        <dbReference type="ChEBI" id="CHEBI:78453"/>
        <dbReference type="ChEBI" id="CHEBI:78454"/>
    </reaction>
    <physiologicalReaction direction="left-to-right" evidence="39">
        <dbReference type="Rhea" id="RHEA:41813"/>
    </physiologicalReaction>
</comment>
<dbReference type="Gene3D" id="3.30.70.3290">
    <property type="match status" value="1"/>
</dbReference>
<keyword evidence="9" id="KW-0444">Lipid biosynthesis</keyword>
<comment type="catalytic activity">
    <reaction evidence="63">
        <text>octanoyl-[ACP] + malonyl-[ACP] + H(+) = 3-oxodecanoyl-[ACP] + holo-[ACP] + CO2</text>
        <dbReference type="Rhea" id="RHEA:41852"/>
        <dbReference type="Rhea" id="RHEA-COMP:9623"/>
        <dbReference type="Rhea" id="RHEA-COMP:9636"/>
        <dbReference type="Rhea" id="RHEA-COMP:9637"/>
        <dbReference type="Rhea" id="RHEA-COMP:9685"/>
        <dbReference type="ChEBI" id="CHEBI:15378"/>
        <dbReference type="ChEBI" id="CHEBI:16526"/>
        <dbReference type="ChEBI" id="CHEBI:64479"/>
        <dbReference type="ChEBI" id="CHEBI:78449"/>
        <dbReference type="ChEBI" id="CHEBI:78463"/>
        <dbReference type="ChEBI" id="CHEBI:78464"/>
    </reaction>
    <physiologicalReaction direction="left-to-right" evidence="63">
        <dbReference type="Rhea" id="RHEA:41853"/>
    </physiologicalReaction>
</comment>
<evidence type="ECO:0000256" key="50">
    <source>
        <dbReference type="ARBA" id="ARBA00048571"/>
    </source>
</evidence>
<feature type="active site" description="Proton donor; for dehydratase activity" evidence="64">
    <location>
        <position position="1052"/>
    </location>
</feature>
<dbReference type="GO" id="GO:0004315">
    <property type="term" value="F:3-oxoacyl-[acyl-carrier-protein] synthase activity"/>
    <property type="evidence" value="ECO:0007669"/>
    <property type="project" value="UniProtKB-EC"/>
</dbReference>
<evidence type="ECO:0000256" key="14">
    <source>
        <dbReference type="ARBA" id="ARBA00022832"/>
    </source>
</evidence>
<comment type="catalytic activity">
    <reaction evidence="36">
        <text>a (3R)-hydroxyacyl-[ACP] + NADP(+) = a 3-oxoacyl-[ACP] + NADPH + H(+)</text>
        <dbReference type="Rhea" id="RHEA:17397"/>
        <dbReference type="Rhea" id="RHEA-COMP:9916"/>
        <dbReference type="Rhea" id="RHEA-COMP:9945"/>
        <dbReference type="ChEBI" id="CHEBI:15378"/>
        <dbReference type="ChEBI" id="CHEBI:57783"/>
        <dbReference type="ChEBI" id="CHEBI:58349"/>
        <dbReference type="ChEBI" id="CHEBI:78776"/>
        <dbReference type="ChEBI" id="CHEBI:78827"/>
        <dbReference type="EC" id="1.1.1.100"/>
    </reaction>
    <physiologicalReaction direction="right-to-left" evidence="36">
        <dbReference type="Rhea" id="RHEA:17399"/>
    </physiologicalReaction>
</comment>
<dbReference type="SMART" id="SM00829">
    <property type="entry name" value="PKS_ER"/>
    <property type="match status" value="1"/>
</dbReference>
<comment type="catalytic activity">
    <reaction evidence="23">
        <text>(3R)-hydroxyoctanoyl-[ACP] = (2E)-octenoyl-[ACP] + H2O</text>
        <dbReference type="Rhea" id="RHEA:41844"/>
        <dbReference type="Rhea" id="RHEA-COMP:9634"/>
        <dbReference type="Rhea" id="RHEA-COMP:9635"/>
        <dbReference type="ChEBI" id="CHEBI:15377"/>
        <dbReference type="ChEBI" id="CHEBI:78461"/>
        <dbReference type="ChEBI" id="CHEBI:78462"/>
    </reaction>
    <physiologicalReaction direction="left-to-right" evidence="23">
        <dbReference type="Rhea" id="RHEA:41845"/>
    </physiologicalReaction>
</comment>
<organism evidence="68 69">
    <name type="scientific">Pseudolycoriella hygida</name>
    <dbReference type="NCBI Taxonomy" id="35572"/>
    <lineage>
        <taxon>Eukaryota</taxon>
        <taxon>Metazoa</taxon>
        <taxon>Ecdysozoa</taxon>
        <taxon>Arthropoda</taxon>
        <taxon>Hexapoda</taxon>
        <taxon>Insecta</taxon>
        <taxon>Pterygota</taxon>
        <taxon>Neoptera</taxon>
        <taxon>Endopterygota</taxon>
        <taxon>Diptera</taxon>
        <taxon>Nematocera</taxon>
        <taxon>Sciaroidea</taxon>
        <taxon>Sciaridae</taxon>
        <taxon>Pseudolycoriella</taxon>
    </lineage>
</organism>
<comment type="catalytic activity">
    <reaction evidence="29">
        <text>(3R)-hydroxyoctadecanoyl-[ACP] = (2E)-octadecenoyl-[ACP] + H2O</text>
        <dbReference type="Rhea" id="RHEA:41924"/>
        <dbReference type="Rhea" id="RHEA-COMP:9654"/>
        <dbReference type="Rhea" id="RHEA-COMP:9655"/>
        <dbReference type="ChEBI" id="CHEBI:15377"/>
        <dbReference type="ChEBI" id="CHEBI:78488"/>
        <dbReference type="ChEBI" id="CHEBI:78489"/>
    </reaction>
    <physiologicalReaction direction="left-to-right" evidence="29">
        <dbReference type="Rhea" id="RHEA:41925"/>
    </physiologicalReaction>
</comment>
<dbReference type="GO" id="GO:0031177">
    <property type="term" value="F:phosphopantetheine binding"/>
    <property type="evidence" value="ECO:0007669"/>
    <property type="project" value="InterPro"/>
</dbReference>
<dbReference type="InterPro" id="IPR036736">
    <property type="entry name" value="ACP-like_sf"/>
</dbReference>
<evidence type="ECO:0000256" key="3">
    <source>
        <dbReference type="ARBA" id="ARBA00012480"/>
    </source>
</evidence>
<dbReference type="Pfam" id="PF00109">
    <property type="entry name" value="ketoacyl-synt"/>
    <property type="match status" value="1"/>
</dbReference>
<comment type="catalytic activity">
    <reaction evidence="62">
        <text>(2E)-decenoyl-[ACP] + NADPH + H(+) = decanoyl-[ACP] + NADP(+)</text>
        <dbReference type="Rhea" id="RHEA:41864"/>
        <dbReference type="Rhea" id="RHEA-COMP:9639"/>
        <dbReference type="Rhea" id="RHEA-COMP:9640"/>
        <dbReference type="ChEBI" id="CHEBI:15378"/>
        <dbReference type="ChEBI" id="CHEBI:57783"/>
        <dbReference type="ChEBI" id="CHEBI:58349"/>
        <dbReference type="ChEBI" id="CHEBI:78467"/>
        <dbReference type="ChEBI" id="CHEBI:78468"/>
    </reaction>
    <physiologicalReaction direction="left-to-right" evidence="62">
        <dbReference type="Rhea" id="RHEA:41865"/>
    </physiologicalReaction>
</comment>
<gene>
    <name evidence="68" type="primary">Fasn_2</name>
    <name evidence="68" type="ORF">Bhyg_03929</name>
</gene>
<dbReference type="FunFam" id="1.10.1200.10:FF:000013">
    <property type="entry name" value="Fatty acid synthase"/>
    <property type="match status" value="1"/>
</dbReference>
<dbReference type="InterPro" id="IPR001031">
    <property type="entry name" value="Thioesterase"/>
</dbReference>
<comment type="catalytic activity">
    <reaction evidence="52">
        <text>holo-[ACP] + acetyl-CoA = acetyl-[ACP] + CoA</text>
        <dbReference type="Rhea" id="RHEA:41788"/>
        <dbReference type="Rhea" id="RHEA-COMP:9621"/>
        <dbReference type="Rhea" id="RHEA-COMP:9685"/>
        <dbReference type="ChEBI" id="CHEBI:57287"/>
        <dbReference type="ChEBI" id="CHEBI:57288"/>
        <dbReference type="ChEBI" id="CHEBI:64479"/>
        <dbReference type="ChEBI" id="CHEBI:78446"/>
        <dbReference type="EC" id="2.3.1.38"/>
    </reaction>
    <physiologicalReaction direction="left-to-right" evidence="52">
        <dbReference type="Rhea" id="RHEA:41789"/>
    </physiologicalReaction>
</comment>
<evidence type="ECO:0000256" key="11">
    <source>
        <dbReference type="ARBA" id="ARBA00022679"/>
    </source>
</evidence>
<comment type="catalytic activity">
    <reaction evidence="61">
        <text>butanoyl-[ACP] + malonyl-[ACP] + H(+) = 3-oxohexanoyl-[ACP] + holo-[ACP] + CO2</text>
        <dbReference type="Rhea" id="RHEA:41820"/>
        <dbReference type="Rhea" id="RHEA-COMP:9623"/>
        <dbReference type="Rhea" id="RHEA-COMP:9628"/>
        <dbReference type="Rhea" id="RHEA-COMP:9629"/>
        <dbReference type="Rhea" id="RHEA-COMP:9685"/>
        <dbReference type="ChEBI" id="CHEBI:15378"/>
        <dbReference type="ChEBI" id="CHEBI:16526"/>
        <dbReference type="ChEBI" id="CHEBI:64479"/>
        <dbReference type="ChEBI" id="CHEBI:78449"/>
        <dbReference type="ChEBI" id="CHEBI:78454"/>
        <dbReference type="ChEBI" id="CHEBI:78456"/>
    </reaction>
    <physiologicalReaction direction="left-to-right" evidence="61">
        <dbReference type="Rhea" id="RHEA:41821"/>
    </physiologicalReaction>
</comment>
<dbReference type="CDD" id="cd08954">
    <property type="entry name" value="KR_1_FAS_SDR_x"/>
    <property type="match status" value="1"/>
</dbReference>
<evidence type="ECO:0000256" key="47">
    <source>
        <dbReference type="ARBA" id="ARBA00048289"/>
    </source>
</evidence>
<evidence type="ECO:0000256" key="35">
    <source>
        <dbReference type="ARBA" id="ARBA00047394"/>
    </source>
</evidence>
<dbReference type="InterPro" id="IPR049552">
    <property type="entry name" value="PKS_DH_N"/>
</dbReference>
<keyword evidence="12" id="KW-0702">S-nitrosylation</keyword>
<dbReference type="SUPFAM" id="SSF55048">
    <property type="entry name" value="Probable ACP-binding domain of malonyl-CoA ACP transacylase"/>
    <property type="match status" value="1"/>
</dbReference>
<dbReference type="GO" id="GO:0004313">
    <property type="term" value="F:[acyl-carrier-protein] S-acetyltransferase activity"/>
    <property type="evidence" value="ECO:0007669"/>
    <property type="project" value="UniProtKB-EC"/>
</dbReference>
<dbReference type="SUPFAM" id="SSF51735">
    <property type="entry name" value="NAD(P)-binding Rossmann-fold domains"/>
    <property type="match status" value="2"/>
</dbReference>
<keyword evidence="20" id="KW-0443">Lipid metabolism</keyword>
<dbReference type="InterPro" id="IPR016039">
    <property type="entry name" value="Thiolase-like"/>
</dbReference>
<evidence type="ECO:0000256" key="22">
    <source>
        <dbReference type="ARBA" id="ARBA00023268"/>
    </source>
</evidence>
<evidence type="ECO:0000256" key="12">
    <source>
        <dbReference type="ARBA" id="ARBA00022799"/>
    </source>
</evidence>
<feature type="domain" description="Carrier" evidence="65">
    <location>
        <begin position="2037"/>
        <end position="2114"/>
    </location>
</feature>
<comment type="catalytic activity">
    <reaction evidence="44">
        <text>acetyl-[ACP] + malonyl-[ACP] + H(+) = 3-oxobutanoyl-[ACP] + holo-[ACP] + CO2</text>
        <dbReference type="Rhea" id="RHEA:41800"/>
        <dbReference type="Rhea" id="RHEA-COMP:9621"/>
        <dbReference type="Rhea" id="RHEA-COMP:9623"/>
        <dbReference type="Rhea" id="RHEA-COMP:9625"/>
        <dbReference type="Rhea" id="RHEA-COMP:9685"/>
        <dbReference type="ChEBI" id="CHEBI:15378"/>
        <dbReference type="ChEBI" id="CHEBI:16526"/>
        <dbReference type="ChEBI" id="CHEBI:64479"/>
        <dbReference type="ChEBI" id="CHEBI:78446"/>
        <dbReference type="ChEBI" id="CHEBI:78449"/>
        <dbReference type="ChEBI" id="CHEBI:78450"/>
    </reaction>
    <physiologicalReaction direction="left-to-right" evidence="44">
        <dbReference type="Rhea" id="RHEA:41801"/>
    </physiologicalReaction>
</comment>
<comment type="catalytic activity">
    <reaction evidence="47">
        <text>tetradecanoyl-[ACP] + H2O = tetradecanoate + holo-[ACP] + H(+)</text>
        <dbReference type="Rhea" id="RHEA:30123"/>
        <dbReference type="Rhea" id="RHEA-COMP:9648"/>
        <dbReference type="Rhea" id="RHEA-COMP:9685"/>
        <dbReference type="ChEBI" id="CHEBI:15377"/>
        <dbReference type="ChEBI" id="CHEBI:15378"/>
        <dbReference type="ChEBI" id="CHEBI:30807"/>
        <dbReference type="ChEBI" id="CHEBI:64479"/>
        <dbReference type="ChEBI" id="CHEBI:78477"/>
        <dbReference type="EC" id="3.1.2.14"/>
    </reaction>
    <physiologicalReaction direction="left-to-right" evidence="47">
        <dbReference type="Rhea" id="RHEA:30124"/>
    </physiologicalReaction>
</comment>
<dbReference type="Pfam" id="PF21089">
    <property type="entry name" value="PKS_DH_N"/>
    <property type="match status" value="1"/>
</dbReference>
<evidence type="ECO:0000256" key="7">
    <source>
        <dbReference type="ARBA" id="ARBA00018769"/>
    </source>
</evidence>
<evidence type="ECO:0000256" key="6">
    <source>
        <dbReference type="ARBA" id="ARBA00013191"/>
    </source>
</evidence>
<dbReference type="OrthoDB" id="329835at2759"/>
<dbReference type="GO" id="GO:0016297">
    <property type="term" value="F:fatty acyl-[ACP] hydrolase activity"/>
    <property type="evidence" value="ECO:0007669"/>
    <property type="project" value="UniProtKB-EC"/>
</dbReference>
<evidence type="ECO:0000256" key="19">
    <source>
        <dbReference type="ARBA" id="ARBA00023027"/>
    </source>
</evidence>
<evidence type="ECO:0000259" key="67">
    <source>
        <dbReference type="PROSITE" id="PS52019"/>
    </source>
</evidence>
<accession>A0A9Q0S967</accession>
<dbReference type="InterPro" id="IPR014030">
    <property type="entry name" value="Ketoacyl_synth_N"/>
</dbReference>
<dbReference type="PANTHER" id="PTHR43775:SF7">
    <property type="entry name" value="FATTY ACID SYNTHASE"/>
    <property type="match status" value="1"/>
</dbReference>
<evidence type="ECO:0000256" key="53">
    <source>
        <dbReference type="ARBA" id="ARBA00048704"/>
    </source>
</evidence>
<keyword evidence="13" id="KW-0378">Hydrolase</keyword>
<dbReference type="InterPro" id="IPR057326">
    <property type="entry name" value="KR_dom"/>
</dbReference>
<dbReference type="InterPro" id="IPR018201">
    <property type="entry name" value="Ketoacyl_synth_AS"/>
</dbReference>
<evidence type="ECO:0000256" key="23">
    <source>
        <dbReference type="ARBA" id="ARBA00023332"/>
    </source>
</evidence>
<comment type="catalytic activity">
    <reaction evidence="35">
        <text>hexanoyl-[ACP] + malonyl-[ACP] + H(+) = 3-oxooctanoyl-[ACP] + holo-[ACP] + CO2</text>
        <dbReference type="Rhea" id="RHEA:41836"/>
        <dbReference type="Rhea" id="RHEA-COMP:9623"/>
        <dbReference type="Rhea" id="RHEA-COMP:9632"/>
        <dbReference type="Rhea" id="RHEA-COMP:9633"/>
        <dbReference type="Rhea" id="RHEA-COMP:9685"/>
        <dbReference type="ChEBI" id="CHEBI:15378"/>
        <dbReference type="ChEBI" id="CHEBI:16526"/>
        <dbReference type="ChEBI" id="CHEBI:64479"/>
        <dbReference type="ChEBI" id="CHEBI:78449"/>
        <dbReference type="ChEBI" id="CHEBI:78459"/>
        <dbReference type="ChEBI" id="CHEBI:78460"/>
    </reaction>
    <physiologicalReaction direction="left-to-right" evidence="35">
        <dbReference type="Rhea" id="RHEA:41837"/>
    </physiologicalReaction>
</comment>
<keyword evidence="16" id="KW-0663">Pyridoxal phosphate</keyword>
<dbReference type="PROSITE" id="PS52019">
    <property type="entry name" value="PKS_MFAS_DH"/>
    <property type="match status" value="1"/>
</dbReference>
<comment type="catalytic activity">
    <reaction evidence="37">
        <text>3-oxodecanoyl-[ACP] + NADPH + H(+) = (3R)-hydroxydecanoyl-[ACP] + NADP(+)</text>
        <dbReference type="Rhea" id="RHEA:41856"/>
        <dbReference type="Rhea" id="RHEA-COMP:9637"/>
        <dbReference type="Rhea" id="RHEA-COMP:9638"/>
        <dbReference type="ChEBI" id="CHEBI:15378"/>
        <dbReference type="ChEBI" id="CHEBI:57783"/>
        <dbReference type="ChEBI" id="CHEBI:58349"/>
        <dbReference type="ChEBI" id="CHEBI:78464"/>
        <dbReference type="ChEBI" id="CHEBI:78466"/>
    </reaction>
    <physiologicalReaction direction="left-to-right" evidence="37">
        <dbReference type="Rhea" id="RHEA:41857"/>
    </physiologicalReaction>
</comment>
<dbReference type="InterPro" id="IPR050091">
    <property type="entry name" value="PKS_NRPS_Biosynth_Enz"/>
</dbReference>
<keyword evidence="18" id="KW-0560">Oxidoreductase</keyword>
<evidence type="ECO:0000256" key="16">
    <source>
        <dbReference type="ARBA" id="ARBA00022898"/>
    </source>
</evidence>
<dbReference type="InterPro" id="IPR016035">
    <property type="entry name" value="Acyl_Trfase/lysoPLipase"/>
</dbReference>
<evidence type="ECO:0000256" key="31">
    <source>
        <dbReference type="ARBA" id="ARBA00023402"/>
    </source>
</evidence>
<evidence type="ECO:0000256" key="1">
    <source>
        <dbReference type="ARBA" id="ARBA00005189"/>
    </source>
</evidence>
<evidence type="ECO:0000256" key="58">
    <source>
        <dbReference type="ARBA" id="ARBA00049263"/>
    </source>
</evidence>
<keyword evidence="15" id="KW-0521">NADP</keyword>
<evidence type="ECO:0000256" key="27">
    <source>
        <dbReference type="ARBA" id="ARBA00023394"/>
    </source>
</evidence>
<feature type="active site" description="Proton acceptor; for dehydratase activity" evidence="64">
    <location>
        <position position="901"/>
    </location>
</feature>
<dbReference type="CDD" id="cd05195">
    <property type="entry name" value="enoyl_red"/>
    <property type="match status" value="1"/>
</dbReference>
<keyword evidence="14" id="KW-0276">Fatty acid metabolism</keyword>
<dbReference type="Pfam" id="PF13602">
    <property type="entry name" value="ADH_zinc_N_2"/>
    <property type="match status" value="1"/>
</dbReference>
<comment type="catalytic activity">
    <reaction evidence="45">
        <text>hexadecanoyl-[ACP] + malonyl-[ACP] + H(+) = 3-oxooctadecanoyl-[ACP] + holo-[ACP] + CO2</text>
        <dbReference type="Rhea" id="RHEA:41916"/>
        <dbReference type="Rhea" id="RHEA-COMP:9623"/>
        <dbReference type="Rhea" id="RHEA-COMP:9652"/>
        <dbReference type="Rhea" id="RHEA-COMP:9653"/>
        <dbReference type="Rhea" id="RHEA-COMP:9685"/>
        <dbReference type="ChEBI" id="CHEBI:15378"/>
        <dbReference type="ChEBI" id="CHEBI:16526"/>
        <dbReference type="ChEBI" id="CHEBI:64479"/>
        <dbReference type="ChEBI" id="CHEBI:78449"/>
        <dbReference type="ChEBI" id="CHEBI:78483"/>
        <dbReference type="ChEBI" id="CHEBI:78487"/>
    </reaction>
    <physiologicalReaction direction="left-to-right" evidence="45">
        <dbReference type="Rhea" id="RHEA:41917"/>
    </physiologicalReaction>
</comment>
<evidence type="ECO:0000256" key="62">
    <source>
        <dbReference type="ARBA" id="ARBA00049521"/>
    </source>
</evidence>
<evidence type="ECO:0000256" key="61">
    <source>
        <dbReference type="ARBA" id="ARBA00049449"/>
    </source>
</evidence>
<comment type="catalytic activity">
    <reaction evidence="26">
        <text>(3R)-hydroxydecanoyl-[ACP] = (2E)-decenoyl-[ACP] + H2O</text>
        <dbReference type="Rhea" id="RHEA:41860"/>
        <dbReference type="Rhea" id="RHEA-COMP:9638"/>
        <dbReference type="Rhea" id="RHEA-COMP:9639"/>
        <dbReference type="ChEBI" id="CHEBI:15377"/>
        <dbReference type="ChEBI" id="CHEBI:78466"/>
        <dbReference type="ChEBI" id="CHEBI:78467"/>
    </reaction>
    <physiologicalReaction direction="left-to-right" evidence="26">
        <dbReference type="Rhea" id="RHEA:41861"/>
    </physiologicalReaction>
</comment>
<evidence type="ECO:0000256" key="29">
    <source>
        <dbReference type="ARBA" id="ARBA00023399"/>
    </source>
</evidence>
<dbReference type="SMART" id="SM00822">
    <property type="entry name" value="PKS_KR"/>
    <property type="match status" value="1"/>
</dbReference>
<comment type="catalytic activity">
    <reaction evidence="56">
        <text>decanoyl-[ACP] + malonyl-[ACP] + H(+) = 3-oxododecanoyl-[ACP] + holo-[ACP] + CO2</text>
        <dbReference type="Rhea" id="RHEA:41868"/>
        <dbReference type="Rhea" id="RHEA-COMP:9623"/>
        <dbReference type="Rhea" id="RHEA-COMP:9640"/>
        <dbReference type="Rhea" id="RHEA-COMP:9641"/>
        <dbReference type="Rhea" id="RHEA-COMP:9685"/>
        <dbReference type="ChEBI" id="CHEBI:15378"/>
        <dbReference type="ChEBI" id="CHEBI:16526"/>
        <dbReference type="ChEBI" id="CHEBI:64479"/>
        <dbReference type="ChEBI" id="CHEBI:78449"/>
        <dbReference type="ChEBI" id="CHEBI:78468"/>
        <dbReference type="ChEBI" id="CHEBI:78469"/>
    </reaction>
    <physiologicalReaction direction="left-to-right" evidence="56">
        <dbReference type="Rhea" id="RHEA:41869"/>
    </physiologicalReaction>
</comment>
<dbReference type="GO" id="GO:0019171">
    <property type="term" value="F:(3R)-hydroxyacyl-[acyl-carrier-protein] dehydratase activity"/>
    <property type="evidence" value="ECO:0007669"/>
    <property type="project" value="UniProtKB-EC"/>
</dbReference>
<evidence type="ECO:0000256" key="30">
    <source>
        <dbReference type="ARBA" id="ARBA00023401"/>
    </source>
</evidence>
<evidence type="ECO:0000256" key="34">
    <source>
        <dbReference type="ARBA" id="ARBA00047300"/>
    </source>
</evidence>
<comment type="catalytic activity">
    <reaction evidence="58">
        <text>3-oxododecanoyl-[ACP] + NADPH + H(+) = (3R)-hydroxydodecanoyl-[ACP] + NADP(+)</text>
        <dbReference type="Rhea" id="RHEA:41872"/>
        <dbReference type="Rhea" id="RHEA-COMP:9641"/>
        <dbReference type="Rhea" id="RHEA-COMP:9642"/>
        <dbReference type="ChEBI" id="CHEBI:15378"/>
        <dbReference type="ChEBI" id="CHEBI:57783"/>
        <dbReference type="ChEBI" id="CHEBI:58349"/>
        <dbReference type="ChEBI" id="CHEBI:78469"/>
        <dbReference type="ChEBI" id="CHEBI:78470"/>
    </reaction>
    <physiologicalReaction direction="left-to-right" evidence="58">
        <dbReference type="Rhea" id="RHEA:41873"/>
    </physiologicalReaction>
</comment>
<evidence type="ECO:0000256" key="25">
    <source>
        <dbReference type="ARBA" id="ARBA00023373"/>
    </source>
</evidence>
<evidence type="ECO:0000256" key="37">
    <source>
        <dbReference type="ARBA" id="ARBA00047440"/>
    </source>
</evidence>
<evidence type="ECO:0000256" key="45">
    <source>
        <dbReference type="ARBA" id="ARBA00048051"/>
    </source>
</evidence>
<evidence type="ECO:0000256" key="10">
    <source>
        <dbReference type="ARBA" id="ARBA00022553"/>
    </source>
</evidence>
<dbReference type="InterPro" id="IPR020843">
    <property type="entry name" value="ER"/>
</dbReference>
<evidence type="ECO:0000256" key="2">
    <source>
        <dbReference type="ARBA" id="ARBA00012004"/>
    </source>
</evidence>
<evidence type="ECO:0000256" key="56">
    <source>
        <dbReference type="ARBA" id="ARBA00049109"/>
    </source>
</evidence>
<keyword evidence="10" id="KW-0597">Phosphoprotein</keyword>
<dbReference type="InterPro" id="IPR014043">
    <property type="entry name" value="Acyl_transferase_dom"/>
</dbReference>
<dbReference type="Pfam" id="PF00975">
    <property type="entry name" value="Thioesterase"/>
    <property type="match status" value="1"/>
</dbReference>
<dbReference type="InterPro" id="IPR001227">
    <property type="entry name" value="Ac_transferase_dom_sf"/>
</dbReference>
<dbReference type="SUPFAM" id="SSF53901">
    <property type="entry name" value="Thiolase-like"/>
    <property type="match status" value="1"/>
</dbReference>
<evidence type="ECO:0000256" key="13">
    <source>
        <dbReference type="ARBA" id="ARBA00022801"/>
    </source>
</evidence>
<evidence type="ECO:0000256" key="9">
    <source>
        <dbReference type="ARBA" id="ARBA00022516"/>
    </source>
</evidence>
<comment type="catalytic activity">
    <reaction evidence="33">
        <text>acetyl-CoA + n malonyl-CoA + 2n NADPH + 2n H(+) = a long-chain fatty acid + (n+1) CoA + n CO2 + 2n NADP(+).</text>
        <dbReference type="EC" id="2.3.1.85"/>
    </reaction>
</comment>
<evidence type="ECO:0000256" key="46">
    <source>
        <dbReference type="ARBA" id="ARBA00048281"/>
    </source>
</evidence>
<dbReference type="InterPro" id="IPR020806">
    <property type="entry name" value="PKS_PP-bd"/>
</dbReference>
<dbReference type="Pfam" id="PF00698">
    <property type="entry name" value="Acyl_transf_1"/>
    <property type="match status" value="1"/>
</dbReference>
<dbReference type="EC" id="3.1.2.14" evidence="3"/>
<dbReference type="PROSITE" id="PS50075">
    <property type="entry name" value="CARRIER"/>
    <property type="match status" value="1"/>
</dbReference>
<evidence type="ECO:0000256" key="24">
    <source>
        <dbReference type="ARBA" id="ARBA00023351"/>
    </source>
</evidence>
<evidence type="ECO:0000256" key="21">
    <source>
        <dbReference type="ARBA" id="ARBA00023160"/>
    </source>
</evidence>
<dbReference type="SUPFAM" id="SSF52151">
    <property type="entry name" value="FabD/lysophospholipase-like"/>
    <property type="match status" value="1"/>
</dbReference>
<comment type="catalytic activity">
    <reaction evidence="54">
        <text>3-oxotetradecanoyl-[ACP] + NADPH + H(+) = (3R)-hydroxytetradecanoyl-[ACP] + NADP(+)</text>
        <dbReference type="Rhea" id="RHEA:41888"/>
        <dbReference type="Rhea" id="RHEA-COMP:9645"/>
        <dbReference type="Rhea" id="RHEA-COMP:9646"/>
        <dbReference type="ChEBI" id="CHEBI:15378"/>
        <dbReference type="ChEBI" id="CHEBI:57783"/>
        <dbReference type="ChEBI" id="CHEBI:58349"/>
        <dbReference type="ChEBI" id="CHEBI:78473"/>
        <dbReference type="ChEBI" id="CHEBI:78474"/>
    </reaction>
    <physiologicalReaction direction="left-to-right" evidence="54">
        <dbReference type="Rhea" id="RHEA:41889"/>
    </physiologicalReaction>
</comment>
<dbReference type="PROSITE" id="PS00606">
    <property type="entry name" value="KS3_1"/>
    <property type="match status" value="1"/>
</dbReference>
<comment type="catalytic activity">
    <reaction evidence="48">
        <text>(2E)-octenoyl-[ACP] + NADPH + H(+) = octanoyl-[ACP] + NADP(+)</text>
        <dbReference type="Rhea" id="RHEA:41848"/>
        <dbReference type="Rhea" id="RHEA-COMP:9635"/>
        <dbReference type="Rhea" id="RHEA-COMP:9636"/>
        <dbReference type="ChEBI" id="CHEBI:15378"/>
        <dbReference type="ChEBI" id="CHEBI:57783"/>
        <dbReference type="ChEBI" id="CHEBI:58349"/>
        <dbReference type="ChEBI" id="CHEBI:78462"/>
        <dbReference type="ChEBI" id="CHEBI:78463"/>
    </reaction>
    <physiologicalReaction direction="left-to-right" evidence="48">
        <dbReference type="Rhea" id="RHEA:41849"/>
    </physiologicalReaction>
</comment>
<comment type="catalytic activity">
    <reaction evidence="41">
        <text>(2E)-hexadecenoyl-[ACP] + NADPH + H(+) = hexadecanoyl-[ACP] + NADP(+)</text>
        <dbReference type="Rhea" id="RHEA:41912"/>
        <dbReference type="Rhea" id="RHEA-COMP:9651"/>
        <dbReference type="Rhea" id="RHEA-COMP:9652"/>
        <dbReference type="ChEBI" id="CHEBI:15378"/>
        <dbReference type="ChEBI" id="CHEBI:57783"/>
        <dbReference type="ChEBI" id="CHEBI:58349"/>
        <dbReference type="ChEBI" id="CHEBI:78481"/>
        <dbReference type="ChEBI" id="CHEBI:78483"/>
    </reaction>
    <physiologicalReaction direction="left-to-right" evidence="41">
        <dbReference type="Rhea" id="RHEA:41913"/>
    </physiologicalReaction>
</comment>
<dbReference type="SUPFAM" id="SSF47336">
    <property type="entry name" value="ACP-like"/>
    <property type="match status" value="1"/>
</dbReference>
<dbReference type="Pfam" id="PF16197">
    <property type="entry name" value="KAsynt_C_assoc"/>
    <property type="match status" value="1"/>
</dbReference>
<dbReference type="Proteomes" id="UP001151699">
    <property type="component" value="Chromosome A"/>
</dbReference>
<keyword evidence="69" id="KW-1185">Reference proteome</keyword>
<evidence type="ECO:0000256" key="18">
    <source>
        <dbReference type="ARBA" id="ARBA00023002"/>
    </source>
</evidence>
<comment type="catalytic activity">
    <reaction evidence="60">
        <text>3-oxooctanoyl-[ACP] + NADPH + H(+) = (3R)-hydroxyoctanoyl-[ACP] + NADP(+)</text>
        <dbReference type="Rhea" id="RHEA:41840"/>
        <dbReference type="Rhea" id="RHEA-COMP:9633"/>
        <dbReference type="Rhea" id="RHEA-COMP:9634"/>
        <dbReference type="ChEBI" id="CHEBI:15378"/>
        <dbReference type="ChEBI" id="CHEBI:57783"/>
        <dbReference type="ChEBI" id="CHEBI:58349"/>
        <dbReference type="ChEBI" id="CHEBI:78460"/>
        <dbReference type="ChEBI" id="CHEBI:78461"/>
    </reaction>
    <physiologicalReaction direction="left-to-right" evidence="60">
        <dbReference type="Rhea" id="RHEA:41841"/>
    </physiologicalReaction>
</comment>
<dbReference type="EC" id="2.3.1.85" evidence="4"/>
<dbReference type="InterPro" id="IPR020841">
    <property type="entry name" value="PKS_Beta-ketoAc_synthase_dom"/>
</dbReference>
<dbReference type="FunFam" id="3.40.50.720:FF:000209">
    <property type="entry name" value="Polyketide synthase Pks12"/>
    <property type="match status" value="1"/>
</dbReference>
<comment type="catalytic activity">
    <reaction evidence="25">
        <text>(3R)-hydroxyhexanoyl-[ACP] = (2E)-hexenoyl-[ACP] + H2O</text>
        <dbReference type="Rhea" id="RHEA:41828"/>
        <dbReference type="Rhea" id="RHEA-COMP:9630"/>
        <dbReference type="Rhea" id="RHEA-COMP:9631"/>
        <dbReference type="ChEBI" id="CHEBI:15377"/>
        <dbReference type="ChEBI" id="CHEBI:78457"/>
        <dbReference type="ChEBI" id="CHEBI:78458"/>
    </reaction>
    <physiologicalReaction direction="left-to-right" evidence="25">
        <dbReference type="Rhea" id="RHEA:41829"/>
    </physiologicalReaction>
</comment>
<keyword evidence="19" id="KW-0520">NAD</keyword>
<evidence type="ECO:0000259" key="65">
    <source>
        <dbReference type="PROSITE" id="PS50075"/>
    </source>
</evidence>
<dbReference type="Gene3D" id="1.10.1200.10">
    <property type="entry name" value="ACP-like"/>
    <property type="match status" value="1"/>
</dbReference>
<evidence type="ECO:0000256" key="8">
    <source>
        <dbReference type="ARBA" id="ARBA00022450"/>
    </source>
</evidence>
<dbReference type="EC" id="2.3.1.41" evidence="6"/>
<dbReference type="GO" id="GO:0004316">
    <property type="term" value="F:3-oxoacyl-[acyl-carrier-protein] reductase (NADPH) activity"/>
    <property type="evidence" value="ECO:0007669"/>
    <property type="project" value="UniProtKB-EC"/>
</dbReference>
<comment type="catalytic activity">
    <reaction evidence="38">
        <text>tetradecanoyl-[ACP] + malonyl-[ACP] + H(+) = 3-oxohexadecanoyl-[ACP] + holo-[ACP] + CO2</text>
        <dbReference type="Rhea" id="RHEA:41900"/>
        <dbReference type="Rhea" id="RHEA-COMP:9623"/>
        <dbReference type="Rhea" id="RHEA-COMP:9648"/>
        <dbReference type="Rhea" id="RHEA-COMP:9649"/>
        <dbReference type="Rhea" id="RHEA-COMP:9685"/>
        <dbReference type="ChEBI" id="CHEBI:15378"/>
        <dbReference type="ChEBI" id="CHEBI:16526"/>
        <dbReference type="ChEBI" id="CHEBI:64479"/>
        <dbReference type="ChEBI" id="CHEBI:78449"/>
        <dbReference type="ChEBI" id="CHEBI:78477"/>
        <dbReference type="ChEBI" id="CHEBI:78478"/>
    </reaction>
    <physiologicalReaction direction="left-to-right" evidence="38">
        <dbReference type="Rhea" id="RHEA:41901"/>
    </physiologicalReaction>
</comment>
<evidence type="ECO:0000256" key="59">
    <source>
        <dbReference type="ARBA" id="ARBA00049414"/>
    </source>
</evidence>
<sequence length="2417" mass="265226">MPARFADVVTDTRRNVPMDLEGRYDAVQDDIVITGFSGRLPESSNIEEFKKNLFDGVDMVNDDPRRWPKGLYDLPTRIGKIKDIDLEQFDQQFFSVHPKQAECMDPQMRMLLETTYEAIIDAGVNPQEIRGSRTGVYIGVSSSEVEQYWCADPDRVNGYGLTGCARAMFANRLSFTFDFKGPSFATDTACSSSLYAMAQAFEDMKLGRCDSAIVAGVGLILKPTMSLQFKRLGMLSAEGMCKAFDETGAGYVRSDGCVVTFLQKSSCARRIYASVLNVRTNTDGSKEQGITYPDGRMQNRLICETYEEIGLDPADVVYVEAHGTGTKVGDPQEVNSITDFFCKDRKTPLLMGSVKSNMGHSEPASGVCSIAKVLLAMEAGVIPGNLHYKSPNPDLYGIVDGRVKVVDKNMPWNGGIIGLNSFGFGGANAHVILKSNPKPKTVTPDDGFPRLVVLSGRTADGVQELLEDVEKHKDDEEYLGLINEIHTKNIPLHYYRGYTIVNGGESQREVIDMVEDKRPIWYIYAGMGSQWPYMAKDLMQIDVFNQSIHRCAEALRPEGIDLIEILTKSDASAFDSTLNSFISIAAVQVALTDLLTHLGITPDGIVGHSVGELGCAYADGCFTPEQTVLAAYWRGKSILDSNLTTGAMAAIGLSWEDCKKRLPNDVFAACHNSEDSVTISGSVDGIAKFVKTLTDEGTFARGVNSSGVAFHSKYVAEAGPKLRKSLDRIIPTPKSRTPRWISSSIPESAWNTPMAQQSSAAYHVNNLLSPVLFHEAIQHIPKNAICIEIAPHGLLQAIIKRSLGSGVTSLSLMKRNHENNVMFMLSNIGKLYGAGAQPIVPKLYRPISFPVGRGTPMLNSKVSWDHSQRFLVPKLGADSQSGETIIDVNLTKDDDAYLAGHTIDGRVLFPATGYMTLAWRQFAKIKNSTMEKTPVVLEDVVFHRATILPKDGSVKFGINFFDGTGRFEICEGGSLAVSGKIYVPEDMSTTELQLKPLSVDTSGLLMNTGDVYKELRLRGYDYGGIFRGITECDSKAVTGKLAWEDNWISFMDTMLQFSIMGKDLRELYLPTRIEKCIINPSKQYEMFENNTSQKKTVDCYMYKDINVIKSGGVEMRGLRASLAPKRSGTQSAPILERYNFVPFVNDQELCETDERARQHAVAASVQLAVENSSGALKLKVADVVGDKPLENVMGQLIQYLIESEPTLVTDVAFVTNHSAEAYVQALGDSGIRVVTKDALNGPVEQNCHIVASYDVVTQKSAEILLKNMKDSIREDGFILLEENIVGFDKKKADKLFASLNLAVVSVQRKSNKFYYLLRPAVDYASRNKQIVLVTEANYKWVEELKTALATAEENNRYVYIVSQGEELFGALGFINCIKNENGGKFARMIYIQDKNVEKFSFTSKFFTEQLKKDLLTNVYKQGTWGSFRHLKLEFEADTPTFQVEHAYVNALTKGDLSSLQWIEGPLSRQLPDPKDKRLDLCTVYYAPINFRDVMLSSGKLAADALPGDLATQDCILGLEFSGRDSTGRRVMAMVQAKSLATTCVASRNMIWEIPDNWTMEQASTIPCVYSTVYYALVVRGRMKKGETILIHAGSGGVGQAAISVALHHGLTVYTTVGSQQKRDYLKKTFPQLTDANISNSRDTSFEQFIMQATKGKGVDLVLNSLAEEKLQASIRCLGLNGRFLEIGKLDLNNNSPLGMSVFLKNTSFHGILLDSVMEGDDETIQEVVGLVADGIKNGAVRPLPTSVFNDKQVEQAFRFMASGKHIGKVVIKVRDEEPKNAKTKDFAPKLMTSIPRTYMHREKAYIIVGGLGGFGLELANWMVSRGATKIVLTSRSGIKTGYQSLMVRRWRDRGVTIAIDTNDVTTLKGTQCLLKEANKLGPVGGIFNLAAVLRDGLLGDQTEKDFQEVCVPKVDGTKYLDAASRELCPELDYFICFSSISCGRGNIGQTNYGLANSTMERICENRQAAGLPGTAIQWGAIGDTGLVIESLGDNDTVVGGTLPQRMFSCLQTMDIFMQQPHAVLSSMVVAEKRKADAGAGVSLVGCVANILGLKDLKNVPDQASLADLGMDSLMGAEIKQTLERNYDVVMSANEIRQLSFGKLKALESGTGETAIPAATATATTGSPTKTMQPYGDGTQVVFTSELMPTETLVKLESMAPSDSKQRPLFVVHAVEGLVTALIPLASKMNCPVYGLQCTADAPLDSLSDLAAFYLKKVRTVQPKGPYAIAGYSYGASVAFEMVVLLEKSGESATLVMFDGSPSYVSWYTELHKQRLNSTEAQDESYGLAYFAMVCTNANYGTTAKELQELPSFDSRLKRITEMVAASTKYAPDTIYVSAMTFYKKLLAAHLYKPSSKVKSNVTLIKPTENYAKLTTDYGLSEVCTNKVEIVTVKGDHRTILTGESVEIIAKVLQKLAA</sequence>
<dbReference type="EMBL" id="WJQU01000001">
    <property type="protein sequence ID" value="KAJ6648698.1"/>
    <property type="molecule type" value="Genomic_DNA"/>
</dbReference>
<dbReference type="InterPro" id="IPR009081">
    <property type="entry name" value="PP-bd_ACP"/>
</dbReference>
<comment type="catalytic activity">
    <reaction evidence="51">
        <text>a 2,3-saturated acyl-[ACP] + NADP(+) = a (2E)-enoyl-[ACP] + NADPH + H(+)</text>
        <dbReference type="Rhea" id="RHEA:22564"/>
        <dbReference type="Rhea" id="RHEA-COMP:9925"/>
        <dbReference type="Rhea" id="RHEA-COMP:9926"/>
        <dbReference type="ChEBI" id="CHEBI:15378"/>
        <dbReference type="ChEBI" id="CHEBI:57783"/>
        <dbReference type="ChEBI" id="CHEBI:58349"/>
        <dbReference type="ChEBI" id="CHEBI:78784"/>
        <dbReference type="ChEBI" id="CHEBI:78785"/>
        <dbReference type="EC" id="1.3.1.39"/>
    </reaction>
    <physiologicalReaction direction="right-to-left" evidence="51">
        <dbReference type="Rhea" id="RHEA:22566"/>
    </physiologicalReaction>
</comment>
<comment type="catalytic activity">
    <reaction evidence="30">
        <text>(3R)-hydroxyhexadecanoyl-[ACP] = (2E)-hexadecenoyl-[ACP] + H2O</text>
        <dbReference type="Rhea" id="RHEA:41908"/>
        <dbReference type="Rhea" id="RHEA-COMP:9650"/>
        <dbReference type="Rhea" id="RHEA-COMP:9651"/>
        <dbReference type="ChEBI" id="CHEBI:15377"/>
        <dbReference type="ChEBI" id="CHEBI:78480"/>
        <dbReference type="ChEBI" id="CHEBI:78481"/>
    </reaction>
    <physiologicalReaction direction="left-to-right" evidence="30">
        <dbReference type="Rhea" id="RHEA:41909"/>
    </physiologicalReaction>
</comment>
<dbReference type="InterPro" id="IPR032821">
    <property type="entry name" value="PKS_assoc"/>
</dbReference>
<evidence type="ECO:0000256" key="17">
    <source>
        <dbReference type="ARBA" id="ARBA00022990"/>
    </source>
</evidence>
<comment type="catalytic activity">
    <reaction evidence="40">
        <text>dodecanoyl-[ACP] + malonyl-[ACP] + H(+) = 3-oxotetradecanoyl-[ACP] + holo-[ACP] + CO2</text>
        <dbReference type="Rhea" id="RHEA:41884"/>
        <dbReference type="Rhea" id="RHEA-COMP:9623"/>
        <dbReference type="Rhea" id="RHEA-COMP:9644"/>
        <dbReference type="Rhea" id="RHEA-COMP:9645"/>
        <dbReference type="Rhea" id="RHEA-COMP:9685"/>
        <dbReference type="ChEBI" id="CHEBI:15378"/>
        <dbReference type="ChEBI" id="CHEBI:16526"/>
        <dbReference type="ChEBI" id="CHEBI:64479"/>
        <dbReference type="ChEBI" id="CHEBI:65264"/>
        <dbReference type="ChEBI" id="CHEBI:78449"/>
        <dbReference type="ChEBI" id="CHEBI:78473"/>
    </reaction>
    <physiologicalReaction direction="left-to-right" evidence="40">
        <dbReference type="Rhea" id="RHEA:41885"/>
    </physiologicalReaction>
</comment>
<dbReference type="Pfam" id="PF00550">
    <property type="entry name" value="PP-binding"/>
    <property type="match status" value="1"/>
</dbReference>
<dbReference type="Pfam" id="PF21149">
    <property type="entry name" value="FAS_pseudo-KR"/>
    <property type="match status" value="1"/>
</dbReference>
<dbReference type="SMART" id="SM00827">
    <property type="entry name" value="PKS_AT"/>
    <property type="match status" value="1"/>
</dbReference>
<dbReference type="EC" id="1.1.1.100" evidence="5"/>
<keyword evidence="11" id="KW-0808">Transferase</keyword>
<comment type="catalytic activity">
    <reaction evidence="42">
        <text>(2E)-hexenoyl-[ACP] + NADPH + H(+) = hexanoyl-[ACP] + NADP(+)</text>
        <dbReference type="Rhea" id="RHEA:41832"/>
        <dbReference type="Rhea" id="RHEA-COMP:9631"/>
        <dbReference type="Rhea" id="RHEA-COMP:9632"/>
        <dbReference type="ChEBI" id="CHEBI:15378"/>
        <dbReference type="ChEBI" id="CHEBI:57783"/>
        <dbReference type="ChEBI" id="CHEBI:58349"/>
        <dbReference type="ChEBI" id="CHEBI:78458"/>
        <dbReference type="ChEBI" id="CHEBI:78459"/>
    </reaction>
    <physiologicalReaction direction="left-to-right" evidence="42">
        <dbReference type="Rhea" id="RHEA:41833"/>
    </physiologicalReaction>
</comment>
<evidence type="ECO:0000256" key="42">
    <source>
        <dbReference type="ARBA" id="ARBA00047897"/>
    </source>
</evidence>
<evidence type="ECO:0000313" key="69">
    <source>
        <dbReference type="Proteomes" id="UP001151699"/>
    </source>
</evidence>
<keyword evidence="21" id="KW-0275">Fatty acid biosynthesis</keyword>
<dbReference type="SUPFAM" id="SSF53474">
    <property type="entry name" value="alpha/beta-Hydrolases"/>
    <property type="match status" value="1"/>
</dbReference>
<dbReference type="FunFam" id="3.90.180.10:FF:000015">
    <property type="entry name" value="Fatty acid synthase"/>
    <property type="match status" value="1"/>
</dbReference>
<evidence type="ECO:0000256" key="64">
    <source>
        <dbReference type="PROSITE-ProRule" id="PRU01363"/>
    </source>
</evidence>
<feature type="domain" description="Ketosynthase family 3 (KS3)" evidence="66">
    <location>
        <begin position="28"/>
        <end position="435"/>
    </location>
</feature>
<feature type="region of interest" description="N-terminal hotdog fold" evidence="64">
    <location>
        <begin position="868"/>
        <end position="990"/>
    </location>
</feature>
<comment type="catalytic activity">
    <reaction evidence="50">
        <text>3-oxohexanoyl-[ACP] + NADPH + H(+) = (3R)-hydroxyhexanoyl-[ACP] + NADP(+)</text>
        <dbReference type="Rhea" id="RHEA:41824"/>
        <dbReference type="Rhea" id="RHEA-COMP:9629"/>
        <dbReference type="Rhea" id="RHEA-COMP:9630"/>
        <dbReference type="ChEBI" id="CHEBI:15378"/>
        <dbReference type="ChEBI" id="CHEBI:57783"/>
        <dbReference type="ChEBI" id="CHEBI:58349"/>
        <dbReference type="ChEBI" id="CHEBI:78456"/>
        <dbReference type="ChEBI" id="CHEBI:78457"/>
    </reaction>
    <physiologicalReaction direction="left-to-right" evidence="50">
        <dbReference type="Rhea" id="RHEA:41825"/>
    </physiologicalReaction>
</comment>
<comment type="catalytic activity">
    <reaction evidence="27">
        <text>a (3R)-hydroxyacyl-[ACP] = a (2E)-enoyl-[ACP] + H2O</text>
        <dbReference type="Rhea" id="RHEA:13097"/>
        <dbReference type="Rhea" id="RHEA-COMP:9925"/>
        <dbReference type="Rhea" id="RHEA-COMP:9945"/>
        <dbReference type="ChEBI" id="CHEBI:15377"/>
        <dbReference type="ChEBI" id="CHEBI:78784"/>
        <dbReference type="ChEBI" id="CHEBI:78827"/>
        <dbReference type="EC" id="4.2.1.59"/>
    </reaction>
    <physiologicalReaction direction="left-to-right" evidence="27">
        <dbReference type="Rhea" id="RHEA:13098"/>
    </physiologicalReaction>
</comment>
<evidence type="ECO:0000256" key="33">
    <source>
        <dbReference type="ARBA" id="ARBA00044883"/>
    </source>
</evidence>
<comment type="catalytic activity">
    <reaction evidence="28">
        <text>(3R)-hydroxytetradecanoyl-[ACP] = (2E)-tetradecenoyl-[ACP] + H2O</text>
        <dbReference type="Rhea" id="RHEA:41892"/>
        <dbReference type="Rhea" id="RHEA-COMP:9646"/>
        <dbReference type="Rhea" id="RHEA-COMP:9647"/>
        <dbReference type="ChEBI" id="CHEBI:15377"/>
        <dbReference type="ChEBI" id="CHEBI:78474"/>
        <dbReference type="ChEBI" id="CHEBI:78475"/>
    </reaction>
    <physiologicalReaction direction="left-to-right" evidence="28">
        <dbReference type="Rhea" id="RHEA:41893"/>
    </physiologicalReaction>
</comment>
<evidence type="ECO:0000256" key="40">
    <source>
        <dbReference type="ARBA" id="ARBA00047578"/>
    </source>
</evidence>
<evidence type="ECO:0000256" key="5">
    <source>
        <dbReference type="ARBA" id="ARBA00012948"/>
    </source>
</evidence>
<dbReference type="InterPro" id="IPR016036">
    <property type="entry name" value="Malonyl_transacylase_ACP-bd"/>
</dbReference>
<reference evidence="68" key="1">
    <citation type="submission" date="2022-07" db="EMBL/GenBank/DDBJ databases">
        <authorList>
            <person name="Trinca V."/>
            <person name="Uliana J.V.C."/>
            <person name="Torres T.T."/>
            <person name="Ward R.J."/>
            <person name="Monesi N."/>
        </authorList>
    </citation>
    <scope>NUCLEOTIDE SEQUENCE</scope>
    <source>
        <strain evidence="68">HSMRA1968</strain>
        <tissue evidence="68">Whole embryos</tissue>
    </source>
</reference>
<dbReference type="PANTHER" id="PTHR43775">
    <property type="entry name" value="FATTY ACID SYNTHASE"/>
    <property type="match status" value="1"/>
</dbReference>
<comment type="catalytic activity">
    <reaction evidence="55">
        <text>(2E)-octadecenoyl-[ACP] + NADPH + H(+) = octadecanoyl-[ACP] + NADP(+)</text>
        <dbReference type="Rhea" id="RHEA:41928"/>
        <dbReference type="Rhea" id="RHEA-COMP:9655"/>
        <dbReference type="Rhea" id="RHEA-COMP:9656"/>
        <dbReference type="ChEBI" id="CHEBI:15378"/>
        <dbReference type="ChEBI" id="CHEBI:57783"/>
        <dbReference type="ChEBI" id="CHEBI:58349"/>
        <dbReference type="ChEBI" id="CHEBI:78489"/>
        <dbReference type="ChEBI" id="CHEBI:78495"/>
    </reaction>
    <physiologicalReaction direction="left-to-right" evidence="55">
        <dbReference type="Rhea" id="RHEA:41929"/>
    </physiologicalReaction>
</comment>
<dbReference type="SMART" id="SM00825">
    <property type="entry name" value="PKS_KS"/>
    <property type="match status" value="1"/>
</dbReference>
<evidence type="ECO:0000256" key="20">
    <source>
        <dbReference type="ARBA" id="ARBA00023098"/>
    </source>
</evidence>
<dbReference type="Gene3D" id="3.10.129.110">
    <property type="entry name" value="Polyketide synthase dehydratase"/>
    <property type="match status" value="1"/>
</dbReference>
<comment type="catalytic activity">
    <reaction evidence="24">
        <text>(3R)-hydroxydodecanoyl-[ACP] = (2E)-dodecenoyl-[ACP] + H2O</text>
        <dbReference type="Rhea" id="RHEA:41876"/>
        <dbReference type="Rhea" id="RHEA-COMP:9642"/>
        <dbReference type="Rhea" id="RHEA-COMP:9643"/>
        <dbReference type="ChEBI" id="CHEBI:15377"/>
        <dbReference type="ChEBI" id="CHEBI:78470"/>
        <dbReference type="ChEBI" id="CHEBI:78472"/>
    </reaction>
    <physiologicalReaction direction="left-to-right" evidence="24">
        <dbReference type="Rhea" id="RHEA:41877"/>
    </physiologicalReaction>
</comment>
<evidence type="ECO:0000256" key="44">
    <source>
        <dbReference type="ARBA" id="ARBA00047961"/>
    </source>
</evidence>
<evidence type="ECO:0000259" key="66">
    <source>
        <dbReference type="PROSITE" id="PS52004"/>
    </source>
</evidence>
<dbReference type="SMART" id="SM00823">
    <property type="entry name" value="PKS_PP"/>
    <property type="match status" value="1"/>
</dbReference>
<evidence type="ECO:0000256" key="15">
    <source>
        <dbReference type="ARBA" id="ARBA00022857"/>
    </source>
</evidence>
<keyword evidence="22" id="KW-0511">Multifunctional enzyme</keyword>
<dbReference type="InterPro" id="IPR036291">
    <property type="entry name" value="NAD(P)-bd_dom_sf"/>
</dbReference>
<comment type="catalytic activity">
    <reaction evidence="53">
        <text>hexadecanoyl-[ACP] + H2O = hexadecanoate + holo-[ACP] + H(+)</text>
        <dbReference type="Rhea" id="RHEA:41932"/>
        <dbReference type="Rhea" id="RHEA-COMP:9652"/>
        <dbReference type="Rhea" id="RHEA-COMP:9685"/>
        <dbReference type="ChEBI" id="CHEBI:7896"/>
        <dbReference type="ChEBI" id="CHEBI:15377"/>
        <dbReference type="ChEBI" id="CHEBI:15378"/>
        <dbReference type="ChEBI" id="CHEBI:64479"/>
        <dbReference type="ChEBI" id="CHEBI:78483"/>
        <dbReference type="EC" id="3.1.2.14"/>
    </reaction>
    <physiologicalReaction direction="left-to-right" evidence="53">
        <dbReference type="Rhea" id="RHEA:41933"/>
    </physiologicalReaction>
</comment>
<protein>
    <recommendedName>
        <fullName evidence="7">Fatty acid synthase</fullName>
        <ecNumber evidence="5">1.1.1.100</ecNumber>
        <ecNumber evidence="2">1.3.1.39</ecNumber>
        <ecNumber evidence="6">2.3.1.41</ecNumber>
        <ecNumber evidence="4">2.3.1.85</ecNumber>
        <ecNumber evidence="3">3.1.2.14</ecNumber>
    </recommendedName>
</protein>
<evidence type="ECO:0000256" key="60">
    <source>
        <dbReference type="ARBA" id="ARBA00049422"/>
    </source>
</evidence>
<dbReference type="Gene3D" id="3.40.47.10">
    <property type="match status" value="1"/>
</dbReference>
<dbReference type="InterPro" id="IPR049900">
    <property type="entry name" value="PKS_mFAS_DH"/>
</dbReference>
<evidence type="ECO:0000256" key="48">
    <source>
        <dbReference type="ARBA" id="ARBA00048420"/>
    </source>
</evidence>
<name>A0A9Q0S967_9DIPT</name>
<keyword evidence="17" id="KW-0007">Acetylation</keyword>
<dbReference type="PROSITE" id="PS52004">
    <property type="entry name" value="KS3_2"/>
    <property type="match status" value="1"/>
</dbReference>
<dbReference type="SUPFAM" id="SSF50129">
    <property type="entry name" value="GroES-like"/>
    <property type="match status" value="1"/>
</dbReference>
<dbReference type="Gene3D" id="3.40.50.1820">
    <property type="entry name" value="alpha/beta hydrolase"/>
    <property type="match status" value="2"/>
</dbReference>
<comment type="catalytic activity">
    <reaction evidence="46">
        <text>(2E)-dodecenoyl-[ACP] + NADPH + H(+) = dodecanoyl-[ACP] + NADP(+)</text>
        <dbReference type="Rhea" id="RHEA:41880"/>
        <dbReference type="Rhea" id="RHEA-COMP:9643"/>
        <dbReference type="Rhea" id="RHEA-COMP:9644"/>
        <dbReference type="ChEBI" id="CHEBI:15378"/>
        <dbReference type="ChEBI" id="CHEBI:57783"/>
        <dbReference type="ChEBI" id="CHEBI:58349"/>
        <dbReference type="ChEBI" id="CHEBI:65264"/>
        <dbReference type="ChEBI" id="CHEBI:78472"/>
    </reaction>
    <physiologicalReaction direction="left-to-right" evidence="46">
        <dbReference type="Rhea" id="RHEA:41881"/>
    </physiologicalReaction>
</comment>
<dbReference type="Pfam" id="PF08659">
    <property type="entry name" value="KR"/>
    <property type="match status" value="1"/>
</dbReference>
<comment type="pathway">
    <text evidence="1">Lipid metabolism.</text>
</comment>
<dbReference type="SMART" id="SM00826">
    <property type="entry name" value="PKS_DH"/>
    <property type="match status" value="1"/>
</dbReference>
<dbReference type="Gene3D" id="3.40.366.10">
    <property type="entry name" value="Malonyl-Coenzyme A Acyl Carrier Protein, domain 2"/>
    <property type="match status" value="1"/>
</dbReference>
<comment type="catalytic activity">
    <reaction evidence="31">
        <text>(3R)-hydroxybutanoyl-[ACP] = (2E)-butenoyl-[ACP] + H2O</text>
        <dbReference type="Rhea" id="RHEA:41808"/>
        <dbReference type="Rhea" id="RHEA-COMP:9626"/>
        <dbReference type="Rhea" id="RHEA-COMP:9627"/>
        <dbReference type="ChEBI" id="CHEBI:15377"/>
        <dbReference type="ChEBI" id="CHEBI:78451"/>
        <dbReference type="ChEBI" id="CHEBI:78453"/>
    </reaction>
    <physiologicalReaction direction="left-to-right" evidence="31">
        <dbReference type="Rhea" id="RHEA:41809"/>
    </physiologicalReaction>
</comment>
<evidence type="ECO:0000256" key="52">
    <source>
        <dbReference type="ARBA" id="ARBA00048691"/>
    </source>
</evidence>
<evidence type="ECO:0000313" key="68">
    <source>
        <dbReference type="EMBL" id="KAJ6648698.1"/>
    </source>
</evidence>
<evidence type="ECO:0000256" key="49">
    <source>
        <dbReference type="ARBA" id="ARBA00048506"/>
    </source>
</evidence>
<evidence type="ECO:0000256" key="28">
    <source>
        <dbReference type="ARBA" id="ARBA00023398"/>
    </source>
</evidence>
<evidence type="ECO:0000256" key="39">
    <source>
        <dbReference type="ARBA" id="ARBA00047500"/>
    </source>
</evidence>
<evidence type="ECO:0000256" key="57">
    <source>
        <dbReference type="ARBA" id="ARBA00049171"/>
    </source>
</evidence>
<comment type="function">
    <text evidence="32">Fatty acid synthetase is a multifunctional enzyme that catalyzes the de novo biosynthesis of long-chain saturated fatty acids starting from acetyl-CoA and malonyl-CoA in the presence of NADPH. This multifunctional protein contains 7 catalytic activities and a site for the binding of the prosthetic group 4'-phosphopantetheine of the acyl carrier protein ([ACP]) domain.</text>
</comment>
<comment type="catalytic activity">
    <reaction evidence="43">
        <text>3-oxobutanoyl-[ACP] + NADPH + H(+) = (3R)-hydroxybutanoyl-[ACP] + NADP(+)</text>
        <dbReference type="Rhea" id="RHEA:41804"/>
        <dbReference type="Rhea" id="RHEA-COMP:9625"/>
        <dbReference type="Rhea" id="RHEA-COMP:9626"/>
        <dbReference type="ChEBI" id="CHEBI:15378"/>
        <dbReference type="ChEBI" id="CHEBI:57783"/>
        <dbReference type="ChEBI" id="CHEBI:58349"/>
        <dbReference type="ChEBI" id="CHEBI:78450"/>
        <dbReference type="ChEBI" id="CHEBI:78451"/>
    </reaction>
    <physiologicalReaction direction="left-to-right" evidence="43">
        <dbReference type="Rhea" id="RHEA:41805"/>
    </physiologicalReaction>
</comment>
<evidence type="ECO:0000256" key="32">
    <source>
        <dbReference type="ARBA" id="ARBA00023442"/>
    </source>
</evidence>